<feature type="domain" description="Glycosyltransferase subfamily 4-like N-terminal" evidence="2">
    <location>
        <begin position="16"/>
        <end position="180"/>
    </location>
</feature>
<dbReference type="Gene3D" id="3.40.50.2000">
    <property type="entry name" value="Glycogen Phosphorylase B"/>
    <property type="match status" value="2"/>
</dbReference>
<accession>A0ABV7C9V8</accession>
<dbReference type="EC" id="2.4.-.-" evidence="3"/>
<dbReference type="InterPro" id="IPR028098">
    <property type="entry name" value="Glyco_trans_4-like_N"/>
</dbReference>
<reference evidence="4" key="1">
    <citation type="journal article" date="2019" name="Int. J. Syst. Evol. Microbiol.">
        <title>The Global Catalogue of Microorganisms (GCM) 10K type strain sequencing project: providing services to taxonomists for standard genome sequencing and annotation.</title>
        <authorList>
            <consortium name="The Broad Institute Genomics Platform"/>
            <consortium name="The Broad Institute Genome Sequencing Center for Infectious Disease"/>
            <person name="Wu L."/>
            <person name="Ma J."/>
        </authorList>
    </citation>
    <scope>NUCLEOTIDE SEQUENCE [LARGE SCALE GENOMIC DNA]</scope>
    <source>
        <strain evidence="4">KCTC 62784</strain>
    </source>
</reference>
<organism evidence="3 4">
    <name type="scientific">Vibrio zhugei</name>
    <dbReference type="NCBI Taxonomy" id="2479546"/>
    <lineage>
        <taxon>Bacteria</taxon>
        <taxon>Pseudomonadati</taxon>
        <taxon>Pseudomonadota</taxon>
        <taxon>Gammaproteobacteria</taxon>
        <taxon>Vibrionales</taxon>
        <taxon>Vibrionaceae</taxon>
        <taxon>Vibrio</taxon>
    </lineage>
</organism>
<keyword evidence="4" id="KW-1185">Reference proteome</keyword>
<evidence type="ECO:0000259" key="2">
    <source>
        <dbReference type="Pfam" id="PF13439"/>
    </source>
</evidence>
<gene>
    <name evidence="3" type="ORF">ACFODT_13470</name>
</gene>
<dbReference type="CDD" id="cd03801">
    <property type="entry name" value="GT4_PimA-like"/>
    <property type="match status" value="1"/>
</dbReference>
<feature type="domain" description="Glycosyl transferase family 1" evidence="1">
    <location>
        <begin position="192"/>
        <end position="308"/>
    </location>
</feature>
<dbReference type="Pfam" id="PF13439">
    <property type="entry name" value="Glyco_transf_4"/>
    <property type="match status" value="1"/>
</dbReference>
<evidence type="ECO:0000313" key="4">
    <source>
        <dbReference type="Proteomes" id="UP001595384"/>
    </source>
</evidence>
<protein>
    <submittedName>
        <fullName evidence="3">Glycosyltransferase family 4 protein</fullName>
        <ecNumber evidence="3">2.4.-.-</ecNumber>
    </submittedName>
</protein>
<sequence>MKRKALLLNTSFYPNIGGVENSLRSIAEELSNEGWHVDIVTALTIETEPAEKLFGANIYRYKSSGGGTYVYNAYRLIKSLENEYELVICRHHVLAIVLKLLKFKNIKYIVPGVYKYQNIREKSLSLRSKLKYRFNMTIQGLAFRCSELFVFSDSMKLQIESIIGSNYHMTKINPGVDDKRFFQKNKEEIIALREELSLDVDKKYILGLGRFVDVKNFEVLIKAMSYTPDDFSLLLVGDGYLKEKYQSLIEEYAVSNKVIIKPSTKTPEKYYQLCDVFCLSSIYEPFGQVLLEATFSGLPIVAFDNQSCDGVDTATREIYENYPSLVNFCHSMDPESLSKQLILSTKAEFNKIEFNDFVLSKSWDGLLKKVLGEEF</sequence>
<dbReference type="PANTHER" id="PTHR45947">
    <property type="entry name" value="SULFOQUINOVOSYL TRANSFERASE SQD2"/>
    <property type="match status" value="1"/>
</dbReference>
<dbReference type="Proteomes" id="UP001595384">
    <property type="component" value="Unassembled WGS sequence"/>
</dbReference>
<dbReference type="PANTHER" id="PTHR45947:SF3">
    <property type="entry name" value="SULFOQUINOVOSYL TRANSFERASE SQD2"/>
    <property type="match status" value="1"/>
</dbReference>
<dbReference type="InterPro" id="IPR050194">
    <property type="entry name" value="Glycosyltransferase_grp1"/>
</dbReference>
<dbReference type="RefSeq" id="WP_123015144.1">
    <property type="nucleotide sequence ID" value="NZ_AP024911.1"/>
</dbReference>
<dbReference type="SUPFAM" id="SSF53756">
    <property type="entry name" value="UDP-Glycosyltransferase/glycogen phosphorylase"/>
    <property type="match status" value="1"/>
</dbReference>
<keyword evidence="3" id="KW-0328">Glycosyltransferase</keyword>
<dbReference type="InterPro" id="IPR001296">
    <property type="entry name" value="Glyco_trans_1"/>
</dbReference>
<dbReference type="EMBL" id="JBHRSE010000089">
    <property type="protein sequence ID" value="MFC3024826.1"/>
    <property type="molecule type" value="Genomic_DNA"/>
</dbReference>
<proteinExistence type="predicted"/>
<evidence type="ECO:0000313" key="3">
    <source>
        <dbReference type="EMBL" id="MFC3024826.1"/>
    </source>
</evidence>
<dbReference type="Pfam" id="PF00534">
    <property type="entry name" value="Glycos_transf_1"/>
    <property type="match status" value="1"/>
</dbReference>
<keyword evidence="3" id="KW-0808">Transferase</keyword>
<name>A0ABV7C9V8_9VIBR</name>
<evidence type="ECO:0000259" key="1">
    <source>
        <dbReference type="Pfam" id="PF00534"/>
    </source>
</evidence>
<dbReference type="GO" id="GO:0016757">
    <property type="term" value="F:glycosyltransferase activity"/>
    <property type="evidence" value="ECO:0007669"/>
    <property type="project" value="UniProtKB-KW"/>
</dbReference>
<comment type="caution">
    <text evidence="3">The sequence shown here is derived from an EMBL/GenBank/DDBJ whole genome shotgun (WGS) entry which is preliminary data.</text>
</comment>